<protein>
    <submittedName>
        <fullName evidence="2">Uncharacterized protein</fullName>
    </submittedName>
</protein>
<dbReference type="AlphaFoldDB" id="M9LW55"/>
<name>M9LW55_PSEA3</name>
<evidence type="ECO:0000256" key="1">
    <source>
        <dbReference type="SAM" id="MobiDB-lite"/>
    </source>
</evidence>
<evidence type="ECO:0000313" key="2">
    <source>
        <dbReference type="EMBL" id="GAC74399.1"/>
    </source>
</evidence>
<feature type="region of interest" description="Disordered" evidence="1">
    <location>
        <begin position="41"/>
        <end position="63"/>
    </location>
</feature>
<dbReference type="EMBL" id="DF196777">
    <property type="protein sequence ID" value="GAC74399.1"/>
    <property type="molecule type" value="Genomic_DNA"/>
</dbReference>
<gene>
    <name evidence="2" type="ORF">PANT_11c00040</name>
</gene>
<accession>M9LW55</accession>
<dbReference type="Proteomes" id="UP000011976">
    <property type="component" value="Unassembled WGS sequence"/>
</dbReference>
<organism evidence="2 3">
    <name type="scientific">Pseudozyma antarctica (strain T-34)</name>
    <name type="common">Yeast</name>
    <name type="synonym">Candida antarctica</name>
    <dbReference type="NCBI Taxonomy" id="1151754"/>
    <lineage>
        <taxon>Eukaryota</taxon>
        <taxon>Fungi</taxon>
        <taxon>Dikarya</taxon>
        <taxon>Basidiomycota</taxon>
        <taxon>Ustilaginomycotina</taxon>
        <taxon>Ustilaginomycetes</taxon>
        <taxon>Ustilaginales</taxon>
        <taxon>Ustilaginaceae</taxon>
        <taxon>Moesziomyces</taxon>
    </lineage>
</organism>
<reference evidence="3" key="1">
    <citation type="journal article" date="2013" name="Genome Announc.">
        <title>Genome sequence of the basidiomycetous yeast Pseudozyma antarctica T-34, a producer of the glycolipid biosurfactants mannosylerythritol lipids.</title>
        <authorList>
            <person name="Morita T."/>
            <person name="Koike H."/>
            <person name="Koyama Y."/>
            <person name="Hagiwara H."/>
            <person name="Ito E."/>
            <person name="Fukuoka T."/>
            <person name="Imura T."/>
            <person name="Machida M."/>
            <person name="Kitamoto D."/>
        </authorList>
    </citation>
    <scope>NUCLEOTIDE SEQUENCE [LARGE SCALE GENOMIC DNA]</scope>
    <source>
        <strain evidence="3">T-34</strain>
    </source>
</reference>
<evidence type="ECO:0000313" key="3">
    <source>
        <dbReference type="Proteomes" id="UP000011976"/>
    </source>
</evidence>
<sequence length="190" mass="20305">MAAFDPQLRLVGKSHYSEIKYKRPASRSVAPSASESTFCKVSSLKSRDADGNSKVVGGDGEGSHRGMASATAACACAGHLGAAAAQPEQAIQPTQRTGHGVAQRHTARVAAVKWMAGCRLSFQLDQSDRTKRSIGSTSKRPSTVEPAFVAIRAVHGVSPSPQGSRQLKHVVRIRTVENKRLDANQKGRYR</sequence>
<proteinExistence type="predicted"/>